<comment type="caution">
    <text evidence="1">The sequence shown here is derived from an EMBL/GenBank/DDBJ whole genome shotgun (WGS) entry which is preliminary data.</text>
</comment>
<protein>
    <recommendedName>
        <fullName evidence="3">Haloacid dehalogenase</fullName>
    </recommendedName>
</protein>
<gene>
    <name evidence="1" type="ORF">AW736_09895</name>
</gene>
<dbReference type="AlphaFoldDB" id="A0A178IJM8"/>
<organism evidence="1 2">
    <name type="scientific">Termitidicoccus mucosus</name>
    <dbReference type="NCBI Taxonomy" id="1184151"/>
    <lineage>
        <taxon>Bacteria</taxon>
        <taxon>Pseudomonadati</taxon>
        <taxon>Verrucomicrobiota</taxon>
        <taxon>Opitutia</taxon>
        <taxon>Opitutales</taxon>
        <taxon>Opitutaceae</taxon>
        <taxon>Termitidicoccus</taxon>
    </lineage>
</organism>
<dbReference type="InterPro" id="IPR036412">
    <property type="entry name" value="HAD-like_sf"/>
</dbReference>
<evidence type="ECO:0008006" key="3">
    <source>
        <dbReference type="Google" id="ProtNLM"/>
    </source>
</evidence>
<evidence type="ECO:0000313" key="1">
    <source>
        <dbReference type="EMBL" id="OAM90082.1"/>
    </source>
</evidence>
<keyword evidence="2" id="KW-1185">Reference proteome</keyword>
<dbReference type="STRING" id="1184151.AW736_09895"/>
<name>A0A178IJM8_9BACT</name>
<reference evidence="1 2" key="1">
    <citation type="submission" date="2016-01" db="EMBL/GenBank/DDBJ databases">
        <title>High potential of lignocellulose degradation of a new Verrucomicrobia species.</title>
        <authorList>
            <person name="Wang Y."/>
            <person name="Shi Y."/>
            <person name="Qiu Z."/>
            <person name="Liu S."/>
            <person name="Yang H."/>
        </authorList>
    </citation>
    <scope>NUCLEOTIDE SEQUENCE [LARGE SCALE GENOMIC DNA]</scope>
    <source>
        <strain evidence="1 2">TSB47</strain>
    </source>
</reference>
<dbReference type="Gene3D" id="3.40.50.1000">
    <property type="entry name" value="HAD superfamily/HAD-like"/>
    <property type="match status" value="1"/>
</dbReference>
<proteinExistence type="predicted"/>
<dbReference type="Proteomes" id="UP000078486">
    <property type="component" value="Unassembled WGS sequence"/>
</dbReference>
<sequence length="292" mass="31610">MPVDKKISFIKRHAHMVACDSDGCVFDVMDLKHKECFCPAFIKHFRLQRCARQAREVWEFVNLYSRTRGCNRFKAAGLALEFLAAHPDVRALDMHFMDFGALRHFVAATDALGEPALARAVEETDDPALRAMLDWTREVNAAVAAMCQGLGPFAGAAGALRTVSAQADLVVVSQAPRATLIGEWTHAGLDSGAAFIAGQEFGSKAAQIRQAMEGRYTAEQVLVLGDAPGDQEAAESVGARFFPITPGDETASWRSFAGEGFPRFLSGGFGVTYQHELNASFSAALPSSPPWL</sequence>
<dbReference type="EMBL" id="LRRQ01000075">
    <property type="protein sequence ID" value="OAM90082.1"/>
    <property type="molecule type" value="Genomic_DNA"/>
</dbReference>
<accession>A0A178IJM8</accession>
<dbReference type="SUPFAM" id="SSF56784">
    <property type="entry name" value="HAD-like"/>
    <property type="match status" value="1"/>
</dbReference>
<dbReference type="InterPro" id="IPR023214">
    <property type="entry name" value="HAD_sf"/>
</dbReference>
<evidence type="ECO:0000313" key="2">
    <source>
        <dbReference type="Proteomes" id="UP000078486"/>
    </source>
</evidence>